<dbReference type="PANTHER" id="PTHR12506">
    <property type="entry name" value="PROTEIN PHOSPHATASE RELATED"/>
    <property type="match status" value="1"/>
</dbReference>
<reference evidence="8" key="2">
    <citation type="submission" date="2019-01" db="UniProtKB">
        <authorList>
            <consortium name="EnsemblPlants"/>
        </authorList>
    </citation>
    <scope>IDENTIFICATION</scope>
    <source>
        <strain evidence="8">cv. Heinz 1706</strain>
    </source>
</reference>
<dbReference type="PROSITE" id="PS50103">
    <property type="entry name" value="ZF_C3H1"/>
    <property type="match status" value="5"/>
</dbReference>
<dbReference type="STRING" id="4081.A0A3Q7J185"/>
<dbReference type="PANTHER" id="PTHR12506:SF43">
    <property type="entry name" value="ZINC FINGER CCCH DOMAIN-CONTAINING PROTEIN 32"/>
    <property type="match status" value="1"/>
</dbReference>
<dbReference type="EnsemblPlants" id="Solyc09g074640.3.1">
    <property type="protein sequence ID" value="Solyc09g074640.3.1"/>
    <property type="gene ID" value="Solyc09g074640.3"/>
</dbReference>
<feature type="zinc finger region" description="C3H1-type" evidence="5">
    <location>
        <begin position="48"/>
        <end position="76"/>
    </location>
</feature>
<keyword evidence="1 5" id="KW-0479">Metal-binding</keyword>
<dbReference type="InterPro" id="IPR036855">
    <property type="entry name" value="Znf_CCCH_sf"/>
</dbReference>
<evidence type="ECO:0000256" key="3">
    <source>
        <dbReference type="ARBA" id="ARBA00022833"/>
    </source>
</evidence>
<dbReference type="Proteomes" id="UP000004994">
    <property type="component" value="Chromosome 9"/>
</dbReference>
<feature type="zinc finger region" description="C3H1-type" evidence="5">
    <location>
        <begin position="141"/>
        <end position="169"/>
    </location>
</feature>
<dbReference type="InParanoid" id="A0A3Q7J185"/>
<accession>A0A3Q7J185</accession>
<dbReference type="OrthoDB" id="411372at2759"/>
<dbReference type="InterPro" id="IPR050974">
    <property type="entry name" value="Plant_ZF_CCCH"/>
</dbReference>
<feature type="domain" description="C3H1-type" evidence="7">
    <location>
        <begin position="297"/>
        <end position="325"/>
    </location>
</feature>
<dbReference type="AlphaFoldDB" id="A0A3Q7J185"/>
<feature type="zinc finger region" description="C3H1-type" evidence="5">
    <location>
        <begin position="297"/>
        <end position="325"/>
    </location>
</feature>
<dbReference type="Gene3D" id="4.10.1000.10">
    <property type="entry name" value="Zinc finger, CCCH-type"/>
    <property type="match status" value="3"/>
</dbReference>
<evidence type="ECO:0000313" key="8">
    <source>
        <dbReference type="EnsemblPlants" id="Solyc09g074640.3.1"/>
    </source>
</evidence>
<feature type="region of interest" description="Disordered" evidence="6">
    <location>
        <begin position="1"/>
        <end position="28"/>
    </location>
</feature>
<dbReference type="FunCoup" id="A0A3Q7J185">
    <property type="interactions" value="1148"/>
</dbReference>
<proteinExistence type="predicted"/>
<evidence type="ECO:0000256" key="4">
    <source>
        <dbReference type="ARBA" id="ARBA00023125"/>
    </source>
</evidence>
<name>A0A3Q7J185_SOLLC</name>
<dbReference type="SUPFAM" id="SSF90229">
    <property type="entry name" value="CCCH zinc finger"/>
    <property type="match status" value="5"/>
</dbReference>
<evidence type="ECO:0000313" key="9">
    <source>
        <dbReference type="Proteomes" id="UP000004994"/>
    </source>
</evidence>
<evidence type="ECO:0000256" key="5">
    <source>
        <dbReference type="PROSITE-ProRule" id="PRU00723"/>
    </source>
</evidence>
<feature type="compositionally biased region" description="Polar residues" evidence="6">
    <location>
        <begin position="7"/>
        <end position="16"/>
    </location>
</feature>
<feature type="zinc finger region" description="C3H1-type" evidence="5">
    <location>
        <begin position="343"/>
        <end position="371"/>
    </location>
</feature>
<organism evidence="8">
    <name type="scientific">Solanum lycopersicum</name>
    <name type="common">Tomato</name>
    <name type="synonym">Lycopersicon esculentum</name>
    <dbReference type="NCBI Taxonomy" id="4081"/>
    <lineage>
        <taxon>Eukaryota</taxon>
        <taxon>Viridiplantae</taxon>
        <taxon>Streptophyta</taxon>
        <taxon>Embryophyta</taxon>
        <taxon>Tracheophyta</taxon>
        <taxon>Spermatophyta</taxon>
        <taxon>Magnoliopsida</taxon>
        <taxon>eudicotyledons</taxon>
        <taxon>Gunneridae</taxon>
        <taxon>Pentapetalae</taxon>
        <taxon>asterids</taxon>
        <taxon>lamiids</taxon>
        <taxon>Solanales</taxon>
        <taxon>Solanaceae</taxon>
        <taxon>Solanoideae</taxon>
        <taxon>Solaneae</taxon>
        <taxon>Solanum</taxon>
        <taxon>Solanum subgen. Lycopersicon</taxon>
    </lineage>
</organism>
<evidence type="ECO:0000259" key="7">
    <source>
        <dbReference type="PROSITE" id="PS50103"/>
    </source>
</evidence>
<feature type="region of interest" description="Disordered" evidence="6">
    <location>
        <begin position="278"/>
        <end position="297"/>
    </location>
</feature>
<dbReference type="OMA" id="IQNWSPY"/>
<keyword evidence="4" id="KW-0238">DNA-binding</keyword>
<sequence>MELYGPSSGSNGSQSDHQSEWVSVEQETGLDGSMQKLGLFGREVYPERPGVPDCSYYLRNGSCGYGPNCRFNHPSDRDRRSGGKMQLGGVEFPERMGEPICQYFLRTGTCKFGVSCKFHHPRNFGGSLSNIPLNTYGYPLRMGEIECTYYLKTGHCKFGITCKFHHPQPAGMSVPAPARPFYPTVQSLPAPPEECNSALTGLRVARPPILPGSYVPSAYGPVLLHPGVVTIQNWSPYSGPVSPALSPGVHPSAGLTSVYGMSQLASSPHAFAGPYSPLPPAASPSSKTQKGKSFPERPGQSICQYYVKTGDCKFGSSCKFHHPPDWIASKTNCAISPIGLPLRPGVQPCSFYLLKGFCKFGSACKFDHPMGTVQYSSSASSLPDLQVAPYMLRSSFTLAPMLLPELQAGFVTGSKVDVSLSRAPSSMKVQLVQLT</sequence>
<keyword evidence="3 5" id="KW-0862">Zinc</keyword>
<gene>
    <name evidence="8" type="primary">LOC101256414</name>
</gene>
<dbReference type="InterPro" id="IPR000571">
    <property type="entry name" value="Znf_CCCH"/>
</dbReference>
<feature type="zinc finger region" description="C3H1-type" evidence="5">
    <location>
        <begin position="95"/>
        <end position="123"/>
    </location>
</feature>
<dbReference type="Gramene" id="Solyc09g074640.3.1">
    <property type="protein sequence ID" value="Solyc09g074640.3.1"/>
    <property type="gene ID" value="Solyc09g074640.3"/>
</dbReference>
<reference evidence="8" key="1">
    <citation type="journal article" date="2012" name="Nature">
        <title>The tomato genome sequence provides insights into fleshy fruit evolution.</title>
        <authorList>
            <consortium name="Tomato Genome Consortium"/>
        </authorList>
    </citation>
    <scope>NUCLEOTIDE SEQUENCE [LARGE SCALE GENOMIC DNA]</scope>
    <source>
        <strain evidence="8">cv. Heinz 1706</strain>
    </source>
</reference>
<evidence type="ECO:0000256" key="2">
    <source>
        <dbReference type="ARBA" id="ARBA00022771"/>
    </source>
</evidence>
<feature type="domain" description="C3H1-type" evidence="7">
    <location>
        <begin position="343"/>
        <end position="371"/>
    </location>
</feature>
<dbReference type="Pfam" id="PF00642">
    <property type="entry name" value="zf-CCCH"/>
    <property type="match status" value="5"/>
</dbReference>
<keyword evidence="9" id="KW-1185">Reference proteome</keyword>
<dbReference type="GO" id="GO:0003677">
    <property type="term" value="F:DNA binding"/>
    <property type="evidence" value="ECO:0007669"/>
    <property type="project" value="UniProtKB-KW"/>
</dbReference>
<dbReference type="GO" id="GO:0003729">
    <property type="term" value="F:mRNA binding"/>
    <property type="evidence" value="ECO:0000318"/>
    <property type="project" value="GO_Central"/>
</dbReference>
<evidence type="ECO:0000256" key="6">
    <source>
        <dbReference type="SAM" id="MobiDB-lite"/>
    </source>
</evidence>
<evidence type="ECO:0000256" key="1">
    <source>
        <dbReference type="ARBA" id="ARBA00022723"/>
    </source>
</evidence>
<keyword evidence="2 5" id="KW-0863">Zinc-finger</keyword>
<feature type="domain" description="C3H1-type" evidence="7">
    <location>
        <begin position="95"/>
        <end position="123"/>
    </location>
</feature>
<feature type="domain" description="C3H1-type" evidence="7">
    <location>
        <begin position="141"/>
        <end position="169"/>
    </location>
</feature>
<dbReference type="PaxDb" id="4081-Solyc09g074640.2.1"/>
<dbReference type="SMART" id="SM00356">
    <property type="entry name" value="ZnF_C3H1"/>
    <property type="match status" value="5"/>
</dbReference>
<dbReference type="GO" id="GO:0008270">
    <property type="term" value="F:zinc ion binding"/>
    <property type="evidence" value="ECO:0007669"/>
    <property type="project" value="UniProtKB-KW"/>
</dbReference>
<feature type="domain" description="C3H1-type" evidence="7">
    <location>
        <begin position="48"/>
        <end position="76"/>
    </location>
</feature>
<protein>
    <recommendedName>
        <fullName evidence="7">C3H1-type domain-containing protein</fullName>
    </recommendedName>
</protein>